<comment type="caution">
    <text evidence="1">The sequence shown here is derived from an EMBL/GenBank/DDBJ whole genome shotgun (WGS) entry which is preliminary data.</text>
</comment>
<dbReference type="Proteomes" id="UP001241377">
    <property type="component" value="Unassembled WGS sequence"/>
</dbReference>
<gene>
    <name evidence="1" type="ORF">QFC19_002850</name>
</gene>
<sequence length="194" mass="21090">MPLNTLYALPDALQRGYRTTQLDWWAHAELAVEGVGNARLTALPSQHFTARGVWDRNHALWASWSVEQLVVSNPEHEAGVGAKVWFGGDTGKSKATAAYKTANTISIPKHPFVPRSKRLGNRLAGVWRLTSEPIDEPPKRLAEARNALGIDQHEFGVMEIGETRGFVVFPATTTTAKEEEGGVLGLDPVGKGAV</sequence>
<name>A0ACC2W7W6_9TREE</name>
<evidence type="ECO:0000313" key="1">
    <source>
        <dbReference type="EMBL" id="KAJ9107190.1"/>
    </source>
</evidence>
<dbReference type="EMBL" id="JASBWR010000025">
    <property type="protein sequence ID" value="KAJ9107190.1"/>
    <property type="molecule type" value="Genomic_DNA"/>
</dbReference>
<proteinExistence type="predicted"/>
<organism evidence="1 2">
    <name type="scientific">Naganishia cerealis</name>
    <dbReference type="NCBI Taxonomy" id="610337"/>
    <lineage>
        <taxon>Eukaryota</taxon>
        <taxon>Fungi</taxon>
        <taxon>Dikarya</taxon>
        <taxon>Basidiomycota</taxon>
        <taxon>Agaricomycotina</taxon>
        <taxon>Tremellomycetes</taxon>
        <taxon>Filobasidiales</taxon>
        <taxon>Filobasidiaceae</taxon>
        <taxon>Naganishia</taxon>
    </lineage>
</organism>
<evidence type="ECO:0000313" key="2">
    <source>
        <dbReference type="Proteomes" id="UP001241377"/>
    </source>
</evidence>
<keyword evidence="2" id="KW-1185">Reference proteome</keyword>
<protein>
    <submittedName>
        <fullName evidence="1">Uncharacterized protein</fullName>
    </submittedName>
</protein>
<reference evidence="1" key="1">
    <citation type="submission" date="2023-04" db="EMBL/GenBank/DDBJ databases">
        <title>Draft Genome sequencing of Naganishia species isolated from polar environments using Oxford Nanopore Technology.</title>
        <authorList>
            <person name="Leo P."/>
            <person name="Venkateswaran K."/>
        </authorList>
    </citation>
    <scope>NUCLEOTIDE SEQUENCE</scope>
    <source>
        <strain evidence="1">MNA-CCFEE 5261</strain>
    </source>
</reference>
<accession>A0ACC2W7W6</accession>